<dbReference type="InterPro" id="IPR008325">
    <property type="entry name" value="EipA-like"/>
</dbReference>
<evidence type="ECO:0000313" key="3">
    <source>
        <dbReference type="Proteomes" id="UP000652430"/>
    </source>
</evidence>
<name>A0ABQ3LPB8_9SPHN</name>
<accession>A0ABQ3LPB8</accession>
<gene>
    <name evidence="2" type="ORF">GCM10008023_31750</name>
</gene>
<feature type="compositionally biased region" description="Pro residues" evidence="1">
    <location>
        <begin position="88"/>
        <end position="98"/>
    </location>
</feature>
<protein>
    <recommendedName>
        <fullName evidence="4">DUF1134 domain-containing protein</fullName>
    </recommendedName>
</protein>
<dbReference type="EMBL" id="BNAQ01000005">
    <property type="protein sequence ID" value="GHH22086.1"/>
    <property type="molecule type" value="Genomic_DNA"/>
</dbReference>
<dbReference type="Pfam" id="PF06577">
    <property type="entry name" value="EipA"/>
    <property type="match status" value="1"/>
</dbReference>
<reference evidence="3" key="1">
    <citation type="journal article" date="2019" name="Int. J. Syst. Evol. Microbiol.">
        <title>The Global Catalogue of Microorganisms (GCM) 10K type strain sequencing project: providing services to taxonomists for standard genome sequencing and annotation.</title>
        <authorList>
            <consortium name="The Broad Institute Genomics Platform"/>
            <consortium name="The Broad Institute Genome Sequencing Center for Infectious Disease"/>
            <person name="Wu L."/>
            <person name="Ma J."/>
        </authorList>
    </citation>
    <scope>NUCLEOTIDE SEQUENCE [LARGE SCALE GENOMIC DNA]</scope>
    <source>
        <strain evidence="3">CGMCC 1.8957</strain>
    </source>
</reference>
<evidence type="ECO:0008006" key="4">
    <source>
        <dbReference type="Google" id="ProtNLM"/>
    </source>
</evidence>
<keyword evidence="3" id="KW-1185">Reference proteome</keyword>
<comment type="caution">
    <text evidence="2">The sequence shown here is derived from an EMBL/GenBank/DDBJ whole genome shotgun (WGS) entry which is preliminary data.</text>
</comment>
<evidence type="ECO:0000256" key="1">
    <source>
        <dbReference type="SAM" id="MobiDB-lite"/>
    </source>
</evidence>
<dbReference type="Proteomes" id="UP000652430">
    <property type="component" value="Unassembled WGS sequence"/>
</dbReference>
<evidence type="ECO:0000313" key="2">
    <source>
        <dbReference type="EMBL" id="GHH22086.1"/>
    </source>
</evidence>
<proteinExistence type="predicted"/>
<feature type="region of interest" description="Disordered" evidence="1">
    <location>
        <begin position="81"/>
        <end position="163"/>
    </location>
</feature>
<sequence length="321" mass="34185">MLLAAESIPLVATALLVHWRDSQDGAIMAQLQPRGRMTMHLRWTSAPRIGAAILLALATAGAPLAAQVRTIDPNQAIDSDLRQAQPKAQPPRRTPTPAPAQSDPVPLSDTPRYPDAPGSTEPVESGSSGSSAGSPAGAPAVTNGSAQDVARDGAEVESADSQTFQKQELLRAAEGTFGKGASGLAGILERTLKEQGYPNAYIAGREASAAVVVGLRYGKGEMFHKVEGRQPVYWTGPSVGFDLGGDANKVFVLVYNLYDTADLFKRFPAAEGRVYFVGGFAATYLRRGNTVLIPIRLGVGWRQGVNLGYMKFSRTSKWFPF</sequence>
<organism evidence="2 3">
    <name type="scientific">Sphingomonas glacialis</name>
    <dbReference type="NCBI Taxonomy" id="658225"/>
    <lineage>
        <taxon>Bacteria</taxon>
        <taxon>Pseudomonadati</taxon>
        <taxon>Pseudomonadota</taxon>
        <taxon>Alphaproteobacteria</taxon>
        <taxon>Sphingomonadales</taxon>
        <taxon>Sphingomonadaceae</taxon>
        <taxon>Sphingomonas</taxon>
    </lineage>
</organism>
<feature type="compositionally biased region" description="Low complexity" evidence="1">
    <location>
        <begin position="117"/>
        <end position="142"/>
    </location>
</feature>